<comment type="caution">
    <text evidence="1">The sequence shown here is derived from an EMBL/GenBank/DDBJ whole genome shotgun (WGS) entry which is preliminary data.</text>
</comment>
<gene>
    <name evidence="1" type="ORF">VFPPC_16802</name>
</gene>
<keyword evidence="2" id="KW-1185">Reference proteome</keyword>
<name>A0A179F3Q7_METCM</name>
<dbReference type="KEGG" id="pchm:VFPPC_16802"/>
<reference evidence="1 2" key="1">
    <citation type="journal article" date="2016" name="PLoS Pathog.">
        <title>Biosynthesis of antibiotic leucinostatins in bio-control fungus Purpureocillium lilacinum and their inhibition on phytophthora revealed by genome mining.</title>
        <authorList>
            <person name="Wang G."/>
            <person name="Liu Z."/>
            <person name="Lin R."/>
            <person name="Li E."/>
            <person name="Mao Z."/>
            <person name="Ling J."/>
            <person name="Yang Y."/>
            <person name="Yin W.B."/>
            <person name="Xie B."/>
        </authorList>
    </citation>
    <scope>NUCLEOTIDE SEQUENCE [LARGE SCALE GENOMIC DNA]</scope>
    <source>
        <strain evidence="1">170</strain>
    </source>
</reference>
<dbReference type="EMBL" id="LSBJ02000004">
    <property type="protein sequence ID" value="OAQ59823.1"/>
    <property type="molecule type" value="Genomic_DNA"/>
</dbReference>
<accession>A0A179F3Q7</accession>
<dbReference type="RefSeq" id="XP_018137784.1">
    <property type="nucleotide sequence ID" value="XM_018294555.1"/>
</dbReference>
<proteinExistence type="predicted"/>
<protein>
    <submittedName>
        <fullName evidence="1">Uncharacterized protein</fullName>
    </submittedName>
</protein>
<dbReference type="GeneID" id="28858549"/>
<organism evidence="1 2">
    <name type="scientific">Pochonia chlamydosporia 170</name>
    <dbReference type="NCBI Taxonomy" id="1380566"/>
    <lineage>
        <taxon>Eukaryota</taxon>
        <taxon>Fungi</taxon>
        <taxon>Dikarya</taxon>
        <taxon>Ascomycota</taxon>
        <taxon>Pezizomycotina</taxon>
        <taxon>Sordariomycetes</taxon>
        <taxon>Hypocreomycetidae</taxon>
        <taxon>Hypocreales</taxon>
        <taxon>Clavicipitaceae</taxon>
        <taxon>Pochonia</taxon>
    </lineage>
</organism>
<dbReference type="Proteomes" id="UP000078397">
    <property type="component" value="Unassembled WGS sequence"/>
</dbReference>
<sequence length="123" mass="14120">MTPEVLAKLTGNPERTGRLEPSARTRLGSKRLETNWLVDSELSSSCPKAQQSHRTRAFLKHRSERYEKITNLEALVQSLRQCITRTNKFRQFISHDFPHVPCQPGQPGRVWLLHIRGFLLGSS</sequence>
<evidence type="ECO:0000313" key="2">
    <source>
        <dbReference type="Proteomes" id="UP000078397"/>
    </source>
</evidence>
<evidence type="ECO:0000313" key="1">
    <source>
        <dbReference type="EMBL" id="OAQ59823.1"/>
    </source>
</evidence>
<dbReference type="AlphaFoldDB" id="A0A179F3Q7"/>